<feature type="region of interest" description="Disordered" evidence="5">
    <location>
        <begin position="449"/>
        <end position="568"/>
    </location>
</feature>
<dbReference type="GO" id="GO:0016020">
    <property type="term" value="C:membrane"/>
    <property type="evidence" value="ECO:0007669"/>
    <property type="project" value="UniProtKB-SubCell"/>
</dbReference>
<dbReference type="AlphaFoldDB" id="A0A6I3KK34"/>
<evidence type="ECO:0000256" key="5">
    <source>
        <dbReference type="SAM" id="MobiDB-lite"/>
    </source>
</evidence>
<proteinExistence type="predicted"/>
<comment type="caution">
    <text evidence="8">The sequence shown here is derived from an EMBL/GenBank/DDBJ whole genome shotgun (WGS) entry which is preliminary data.</text>
</comment>
<dbReference type="InterPro" id="IPR016982">
    <property type="entry name" value="Mms48"/>
</dbReference>
<sequence>MLRLIAFLIAIALIAAGLAWLADRPGELVVQWQGYQIETSVFRAIVILVAFVALALLCWSIVRNIWYSPAVVGNVLSKRRQKLGIDALSSGMIALGAGDKAAAMRAAIQARKSLPNEPLTHLLRAQAAQLTGDRTTARRIFEAMLASPDTEQLGLRGLFLEAQREGETEAARHFAERAVALNPKLAWAVDGLFDLQCRNGDWAAALETVAVARKNGHIERAQADRRRAVLLAAQSQAAEETDPERALTLALEAHGLAPNLVPAAAIAGRLLASRGNTPRAAKVLQRTWSRSPQPDLATAYAYARIGDSPRDRLDRVRQLAALSPNSLEGPIAVANAAIEARQFDEARAALEPLIPSRMTQRVATLMARIEGEQHADKGRVREWLARAVNAPRDPAWTADGYVADRWMPVSPVSGTLDAFQWRVPVEAVEKSGDEALASKLEELVALGKRPAEPDDTPAEPRHEEPPAPRVSAHEAAARARAVEPPKSAAHQANVEDVTTVPATGPARRPAETAAPRTQPAEAATTPSRRKKPAADDAHVFVPPHAPDDPGTEASEPESVDGPLRPQRA</sequence>
<dbReference type="Gene3D" id="1.25.40.10">
    <property type="entry name" value="Tetratricopeptide repeat domain"/>
    <property type="match status" value="1"/>
</dbReference>
<dbReference type="InterPro" id="IPR010817">
    <property type="entry name" value="HemY_N"/>
</dbReference>
<feature type="compositionally biased region" description="Basic and acidic residues" evidence="5">
    <location>
        <begin position="458"/>
        <end position="483"/>
    </location>
</feature>
<evidence type="ECO:0000313" key="8">
    <source>
        <dbReference type="EMBL" id="MTD94718.1"/>
    </source>
</evidence>
<accession>A0A6I3KK34</accession>
<protein>
    <submittedName>
        <fullName evidence="8">Heme biosynthesis protein HemY</fullName>
    </submittedName>
</protein>
<evidence type="ECO:0000256" key="6">
    <source>
        <dbReference type="SAM" id="Phobius"/>
    </source>
</evidence>
<feature type="compositionally biased region" description="Low complexity" evidence="5">
    <location>
        <begin position="501"/>
        <end position="526"/>
    </location>
</feature>
<dbReference type="Pfam" id="PF07219">
    <property type="entry name" value="HemY_N"/>
    <property type="match status" value="1"/>
</dbReference>
<name>A0A6I3KK34_9HYPH</name>
<evidence type="ECO:0000256" key="3">
    <source>
        <dbReference type="ARBA" id="ARBA00022989"/>
    </source>
</evidence>
<feature type="transmembrane region" description="Helical" evidence="6">
    <location>
        <begin position="40"/>
        <end position="62"/>
    </location>
</feature>
<organism evidence="8 9">
    <name type="scientific">Hyphomicrobium album</name>
    <dbReference type="NCBI Taxonomy" id="2665159"/>
    <lineage>
        <taxon>Bacteria</taxon>
        <taxon>Pseudomonadati</taxon>
        <taxon>Pseudomonadota</taxon>
        <taxon>Alphaproteobacteria</taxon>
        <taxon>Hyphomicrobiales</taxon>
        <taxon>Hyphomicrobiaceae</taxon>
        <taxon>Hyphomicrobium</taxon>
    </lineage>
</organism>
<feature type="domain" description="HemY N-terminal" evidence="7">
    <location>
        <begin position="26"/>
        <end position="132"/>
    </location>
</feature>
<evidence type="ECO:0000256" key="1">
    <source>
        <dbReference type="ARBA" id="ARBA00004370"/>
    </source>
</evidence>
<keyword evidence="4 6" id="KW-0472">Membrane</keyword>
<keyword evidence="3 6" id="KW-1133">Transmembrane helix</keyword>
<dbReference type="EMBL" id="WMBQ01000001">
    <property type="protein sequence ID" value="MTD94718.1"/>
    <property type="molecule type" value="Genomic_DNA"/>
</dbReference>
<reference evidence="8 9" key="1">
    <citation type="submission" date="2019-11" db="EMBL/GenBank/DDBJ databases">
        <title>Identification of a novel strain.</title>
        <authorList>
            <person name="Xu Q."/>
            <person name="Wang G."/>
        </authorList>
    </citation>
    <scope>NUCLEOTIDE SEQUENCE [LARGE SCALE GENOMIC DNA]</scope>
    <source>
        <strain evidence="9">xq</strain>
    </source>
</reference>
<dbReference type="InterPro" id="IPR011990">
    <property type="entry name" value="TPR-like_helical_dom_sf"/>
</dbReference>
<dbReference type="Proteomes" id="UP000440694">
    <property type="component" value="Unassembled WGS sequence"/>
</dbReference>
<evidence type="ECO:0000256" key="4">
    <source>
        <dbReference type="ARBA" id="ARBA00023136"/>
    </source>
</evidence>
<evidence type="ECO:0000259" key="7">
    <source>
        <dbReference type="Pfam" id="PF07219"/>
    </source>
</evidence>
<comment type="subcellular location">
    <subcellularLocation>
        <location evidence="1">Membrane</location>
    </subcellularLocation>
</comment>
<keyword evidence="9" id="KW-1185">Reference proteome</keyword>
<keyword evidence="2 6" id="KW-0812">Transmembrane</keyword>
<evidence type="ECO:0000256" key="2">
    <source>
        <dbReference type="ARBA" id="ARBA00022692"/>
    </source>
</evidence>
<dbReference type="PIRSF" id="PIRSF031802">
    <property type="entry name" value="UCP031802"/>
    <property type="match status" value="1"/>
</dbReference>
<dbReference type="SUPFAM" id="SSF48452">
    <property type="entry name" value="TPR-like"/>
    <property type="match status" value="2"/>
</dbReference>
<dbReference type="RefSeq" id="WP_154739103.1">
    <property type="nucleotide sequence ID" value="NZ_WMBQ01000001.1"/>
</dbReference>
<evidence type="ECO:0000313" key="9">
    <source>
        <dbReference type="Proteomes" id="UP000440694"/>
    </source>
</evidence>
<gene>
    <name evidence="8" type="ORF">GIW81_10280</name>
</gene>